<feature type="transmembrane region" description="Helical" evidence="2">
    <location>
        <begin position="79"/>
        <end position="98"/>
    </location>
</feature>
<feature type="domain" description="DUF8017" evidence="3">
    <location>
        <begin position="126"/>
        <end position="314"/>
    </location>
</feature>
<keyword evidence="5" id="KW-1185">Reference proteome</keyword>
<dbReference type="AlphaFoldDB" id="I1CZB7"/>
<dbReference type="Proteomes" id="UP000005087">
    <property type="component" value="Chromosome"/>
</dbReference>
<evidence type="ECO:0000313" key="4">
    <source>
        <dbReference type="EMBL" id="EIE98041.1"/>
    </source>
</evidence>
<dbReference type="HOGENOM" id="CLU_852366_0_0_11"/>
<feature type="compositionally biased region" description="Low complexity" evidence="1">
    <location>
        <begin position="38"/>
        <end position="53"/>
    </location>
</feature>
<dbReference type="EMBL" id="CM001484">
    <property type="protein sequence ID" value="EIE98041.1"/>
    <property type="molecule type" value="Genomic_DNA"/>
</dbReference>
<evidence type="ECO:0000313" key="5">
    <source>
        <dbReference type="Proteomes" id="UP000005087"/>
    </source>
</evidence>
<evidence type="ECO:0000259" key="3">
    <source>
        <dbReference type="Pfam" id="PF26056"/>
    </source>
</evidence>
<organism evidence="4 5">
    <name type="scientific">Saccharomonospora glauca K62</name>
    <dbReference type="NCBI Taxonomy" id="928724"/>
    <lineage>
        <taxon>Bacteria</taxon>
        <taxon>Bacillati</taxon>
        <taxon>Actinomycetota</taxon>
        <taxon>Actinomycetes</taxon>
        <taxon>Pseudonocardiales</taxon>
        <taxon>Pseudonocardiaceae</taxon>
        <taxon>Saccharomonospora</taxon>
    </lineage>
</organism>
<keyword evidence="2" id="KW-0812">Transmembrane</keyword>
<accession>I1CZB7</accession>
<name>I1CZB7_9PSEU</name>
<dbReference type="eggNOG" id="ENOG5033VS3">
    <property type="taxonomic scope" value="Bacteria"/>
</dbReference>
<proteinExistence type="predicted"/>
<dbReference type="InterPro" id="IPR058330">
    <property type="entry name" value="DUF8017"/>
</dbReference>
<dbReference type="Pfam" id="PF26056">
    <property type="entry name" value="DUF8017"/>
    <property type="match status" value="1"/>
</dbReference>
<keyword evidence="2" id="KW-1133">Transmembrane helix</keyword>
<dbReference type="RefSeq" id="WP_005462405.1">
    <property type="nucleotide sequence ID" value="NZ_CM001484.1"/>
</dbReference>
<dbReference type="OrthoDB" id="3629423at2"/>
<keyword evidence="2" id="KW-0472">Membrane</keyword>
<dbReference type="STRING" id="928724.SacglDRAFT_01107"/>
<evidence type="ECO:0000256" key="1">
    <source>
        <dbReference type="SAM" id="MobiDB-lite"/>
    </source>
</evidence>
<feature type="region of interest" description="Disordered" evidence="1">
    <location>
        <begin position="15"/>
        <end position="77"/>
    </location>
</feature>
<reference evidence="5" key="2">
    <citation type="submission" date="2012-01" db="EMBL/GenBank/DDBJ databases">
        <title>Noncontiguous Finished sequence of chromosome of Saccharomonospora glauca K62.</title>
        <authorList>
            <consortium name="US DOE Joint Genome Institute"/>
            <person name="Lucas S."/>
            <person name="Han J."/>
            <person name="Lapidus A."/>
            <person name="Cheng J.-F."/>
            <person name="Goodwin L."/>
            <person name="Pitluck S."/>
            <person name="Peters L."/>
            <person name="Mikhailova N."/>
            <person name="Held B."/>
            <person name="Detter J.C."/>
            <person name="Han C."/>
            <person name="Tapia R."/>
            <person name="Land M."/>
            <person name="Hauser L."/>
            <person name="Kyrpides N."/>
            <person name="Ivanova N."/>
            <person name="Pagani I."/>
            <person name="Brambilla E.-M."/>
            <person name="Klenk H.-P."/>
            <person name="Woyke T."/>
        </authorList>
    </citation>
    <scope>NUCLEOTIDE SEQUENCE [LARGE SCALE GENOMIC DNA]</scope>
    <source>
        <strain evidence="5">K62</strain>
    </source>
</reference>
<reference evidence="4 5" key="1">
    <citation type="submission" date="2011-09" db="EMBL/GenBank/DDBJ databases">
        <authorList>
            <consortium name="US DOE Joint Genome Institute (JGI-PGF)"/>
            <person name="Lucas S."/>
            <person name="Han J."/>
            <person name="Lapidus A."/>
            <person name="Cheng J.-F."/>
            <person name="Goodwin L."/>
            <person name="Pitluck S."/>
            <person name="Peters L."/>
            <person name="Land M.L."/>
            <person name="Hauser L."/>
            <person name="Brambilla E."/>
            <person name="Klenk H.-P."/>
            <person name="Woyke T.J."/>
        </authorList>
    </citation>
    <scope>NUCLEOTIDE SEQUENCE [LARGE SCALE GENOMIC DNA]</scope>
    <source>
        <strain evidence="4 5">K62</strain>
    </source>
</reference>
<feature type="compositionally biased region" description="Low complexity" evidence="1">
    <location>
        <begin position="63"/>
        <end position="73"/>
    </location>
</feature>
<sequence>MGWFRRRKEQFQGYEDRAALKGFGGYEPAEPTPPTFGTSPQPLTPSSRPLTPSSQPPLPTASPEPSSSEASGPRRGRKVGSVVGLIPVFFFGLLYSFFGGDTDDEDESFVDYSPPPPRPETRVVAPPAVKGWQSVVHSDGVYAYDVPPDWEPRPDTIHGWESDGSQYVLVTSAFVDEGFCPGDETLQRGGSGMATASGNDAAAAATEQVEELARYAYTPDGGEEPKVEVVERRSVKVSIAEGTRAELVLAEVTVTDPGEEECLPEKALVGALAVEPPEKEKSVPVLMVYEGRVGSDSPSESDFVRILTSLRTVPEDELETTVVTPTR</sequence>
<evidence type="ECO:0000256" key="2">
    <source>
        <dbReference type="SAM" id="Phobius"/>
    </source>
</evidence>
<gene>
    <name evidence="4" type="ORF">SacglDRAFT_01107</name>
</gene>
<protein>
    <recommendedName>
        <fullName evidence="3">DUF8017 domain-containing protein</fullName>
    </recommendedName>
</protein>